<proteinExistence type="inferred from homology"/>
<keyword evidence="6" id="KW-0378">Hydrolase</keyword>
<evidence type="ECO:0000313" key="8">
    <source>
        <dbReference type="Proteomes" id="UP000007730"/>
    </source>
</evidence>
<evidence type="ECO:0000256" key="2">
    <source>
        <dbReference type="ARBA" id="ARBA00001089"/>
    </source>
</evidence>
<dbReference type="InterPro" id="IPR052896">
    <property type="entry name" value="GGT-like_enzyme"/>
</dbReference>
<dbReference type="Gene3D" id="1.10.246.130">
    <property type="match status" value="1"/>
</dbReference>
<dbReference type="AlphaFoldDB" id="F8BTA3"/>
<dbReference type="Pfam" id="PF01019">
    <property type="entry name" value="G_glu_transpept"/>
    <property type="match status" value="1"/>
</dbReference>
<comment type="similarity">
    <text evidence="6">Belongs to the gamma-glutamyltransferase family.</text>
</comment>
<keyword evidence="6" id="KW-0317">Glutathione biosynthesis</keyword>
<feature type="binding site" evidence="5">
    <location>
        <begin position="403"/>
        <end position="404"/>
    </location>
    <ligand>
        <name>L-glutamate</name>
        <dbReference type="ChEBI" id="CHEBI:29985"/>
    </ligand>
</feature>
<dbReference type="EC" id="3.4.19.13" evidence="6"/>
<dbReference type="EC" id="2.3.2.2" evidence="6"/>
<dbReference type="GO" id="GO:0036374">
    <property type="term" value="F:glutathione hydrolase activity"/>
    <property type="evidence" value="ECO:0007669"/>
    <property type="project" value="UniProtKB-UniRule"/>
</dbReference>
<feature type="active site" description="Nucleophile" evidence="4">
    <location>
        <position position="342"/>
    </location>
</feature>
<dbReference type="EMBL" id="CP002826">
    <property type="protein sequence ID" value="AEI07995.1"/>
    <property type="molecule type" value="Genomic_DNA"/>
</dbReference>
<keyword evidence="6" id="KW-0865">Zymogen</keyword>
<comment type="catalytic activity">
    <reaction evidence="2 6">
        <text>glutathione + H2O = L-cysteinylglycine + L-glutamate</text>
        <dbReference type="Rhea" id="RHEA:28807"/>
        <dbReference type="ChEBI" id="CHEBI:15377"/>
        <dbReference type="ChEBI" id="CHEBI:29985"/>
        <dbReference type="ChEBI" id="CHEBI:57925"/>
        <dbReference type="ChEBI" id="CHEBI:61694"/>
        <dbReference type="EC" id="3.4.19.13"/>
    </reaction>
</comment>
<dbReference type="Gene3D" id="3.60.20.40">
    <property type="match status" value="1"/>
</dbReference>
<keyword evidence="6 7" id="KW-0808">Transferase</keyword>
<evidence type="ECO:0000313" key="7">
    <source>
        <dbReference type="EMBL" id="AEI07995.1"/>
    </source>
</evidence>
<comment type="catalytic activity">
    <reaction evidence="1 6">
        <text>an S-substituted glutathione + H2O = an S-substituted L-cysteinylglycine + L-glutamate</text>
        <dbReference type="Rhea" id="RHEA:59468"/>
        <dbReference type="ChEBI" id="CHEBI:15377"/>
        <dbReference type="ChEBI" id="CHEBI:29985"/>
        <dbReference type="ChEBI" id="CHEBI:90779"/>
        <dbReference type="ChEBI" id="CHEBI:143103"/>
        <dbReference type="EC" id="3.4.19.13"/>
    </reaction>
</comment>
<dbReference type="UniPathway" id="UPA00204"/>
<dbReference type="GO" id="GO:0006751">
    <property type="term" value="P:glutathione catabolic process"/>
    <property type="evidence" value="ECO:0007669"/>
    <property type="project" value="UniProtKB-UniRule"/>
</dbReference>
<dbReference type="KEGG" id="ocg:OCA5_c33200"/>
<dbReference type="InterPro" id="IPR029055">
    <property type="entry name" value="Ntn_hydrolases_N"/>
</dbReference>
<protein>
    <recommendedName>
        <fullName evidence="6">Glutathione hydrolase proenzyme</fullName>
        <ecNumber evidence="6">2.3.2.2</ecNumber>
        <ecNumber evidence="6">3.4.19.13</ecNumber>
    </recommendedName>
    <component>
        <recommendedName>
            <fullName evidence="6">Glutathione hydrolase large chain</fullName>
        </recommendedName>
    </component>
    <component>
        <recommendedName>
            <fullName evidence="6">Glutathione hydrolase small chain</fullName>
        </recommendedName>
    </component>
</protein>
<accession>F8BTA3</accession>
<comment type="PTM">
    <text evidence="6">Cleaved by autocatalysis into a large and a small subunit.</text>
</comment>
<dbReference type="Proteomes" id="UP000007730">
    <property type="component" value="Chromosome"/>
</dbReference>
<evidence type="ECO:0000256" key="1">
    <source>
        <dbReference type="ARBA" id="ARBA00001049"/>
    </source>
</evidence>
<keyword evidence="6 7" id="KW-0012">Acyltransferase</keyword>
<dbReference type="InterPro" id="IPR000101">
    <property type="entry name" value="GGT_peptidase"/>
</dbReference>
<dbReference type="HOGENOM" id="CLU_014813_3_0_5"/>
<dbReference type="InterPro" id="IPR043138">
    <property type="entry name" value="GGT_lsub"/>
</dbReference>
<dbReference type="PRINTS" id="PR01210">
    <property type="entry name" value="GGTRANSPTASE"/>
</dbReference>
<dbReference type="InterPro" id="IPR043137">
    <property type="entry name" value="GGT_ssub_C"/>
</dbReference>
<organism evidence="7 8">
    <name type="scientific">Afipia carboxidovorans (strain ATCC 49405 / DSM 1227 / KCTC 32145 / OM5)</name>
    <name type="common">Oligotropha carboxidovorans</name>
    <dbReference type="NCBI Taxonomy" id="504832"/>
    <lineage>
        <taxon>Bacteria</taxon>
        <taxon>Pseudomonadati</taxon>
        <taxon>Pseudomonadota</taxon>
        <taxon>Alphaproteobacteria</taxon>
        <taxon>Hyphomicrobiales</taxon>
        <taxon>Nitrobacteraceae</taxon>
        <taxon>Afipia</taxon>
    </lineage>
</organism>
<reference evidence="7 8" key="1">
    <citation type="journal article" date="2011" name="J. Bacteriol.">
        <title>Complete genome sequences of the chemolithoautotrophic Oligotropha carboxidovorans strains OM4 and OM5.</title>
        <authorList>
            <person name="Volland S."/>
            <person name="Rachinger M."/>
            <person name="Strittmatter A."/>
            <person name="Daniel R."/>
            <person name="Gottschalk G."/>
            <person name="Meyer O."/>
        </authorList>
    </citation>
    <scope>NUCLEOTIDE SEQUENCE [LARGE SCALE GENOMIC DNA]</scope>
    <source>
        <strain evidence="8">ATCC 49405 / DSM 1227 / KCTC 32145 / OM5</strain>
    </source>
</reference>
<dbReference type="OrthoDB" id="9781342at2"/>
<evidence type="ECO:0000256" key="6">
    <source>
        <dbReference type="RuleBase" id="RU368036"/>
    </source>
</evidence>
<evidence type="ECO:0000256" key="3">
    <source>
        <dbReference type="ARBA" id="ARBA00047417"/>
    </source>
</evidence>
<keyword evidence="8" id="KW-1185">Reference proteome</keyword>
<comment type="pathway">
    <text evidence="6">Sulfur metabolism; glutathione metabolism.</text>
</comment>
<dbReference type="PANTHER" id="PTHR43881">
    <property type="entry name" value="GAMMA-GLUTAMYLTRANSPEPTIDASE (AFU_ORTHOLOGUE AFUA_4G13580)"/>
    <property type="match status" value="1"/>
</dbReference>
<dbReference type="GO" id="GO:0103068">
    <property type="term" value="F:leukotriene C4 gamma-glutamyl transferase activity"/>
    <property type="evidence" value="ECO:0007669"/>
    <property type="project" value="UniProtKB-EC"/>
</dbReference>
<comment type="catalytic activity">
    <reaction evidence="3 6">
        <text>an N-terminal (5-L-glutamyl)-[peptide] + an alpha-amino acid = 5-L-glutamyl amino acid + an N-terminal L-alpha-aminoacyl-[peptide]</text>
        <dbReference type="Rhea" id="RHEA:23904"/>
        <dbReference type="Rhea" id="RHEA-COMP:9780"/>
        <dbReference type="Rhea" id="RHEA-COMP:9795"/>
        <dbReference type="ChEBI" id="CHEBI:77644"/>
        <dbReference type="ChEBI" id="CHEBI:78597"/>
        <dbReference type="ChEBI" id="CHEBI:78599"/>
        <dbReference type="ChEBI" id="CHEBI:78608"/>
        <dbReference type="EC" id="2.3.2.2"/>
    </reaction>
</comment>
<feature type="binding site" evidence="5">
    <location>
        <position position="425"/>
    </location>
    <ligand>
        <name>L-glutamate</name>
        <dbReference type="ChEBI" id="CHEBI:29985"/>
    </ligand>
</feature>
<dbReference type="eggNOG" id="COG0405">
    <property type="taxonomic scope" value="Bacteria"/>
</dbReference>
<dbReference type="PATRIC" id="fig|504832.7.peg.3490"/>
<sequence length="530" mass="56627">MRPSRATCRAEHGMVATAHYLGSGAALDALKQGGTAVDAAIAAAATMSVVLPHMIGIGGDAFWLIYDARSRKVHALNGSGPAGRNVTTTLYAGEKAIPHRGPRAAITVPGAVDSWRLAHERFGRLPMDRLLGRAIGYARDGAPVTNDTSNWIAADRDHLAADPGSADIFLHHGAAPAPGARLRQAALAKTLERIAAEGPRAFYTRAGRSIAAYLKAQGGYLTEDDFLDYHARWVDPVTTRYRGYDAYQLPPPSQGMAGLLILNFLEGIDLGQLGPNSPAFYNALIQATKWAFQKRDRHLCDPLFGEVPLHELLAPSLVAAERSDWLDNTTRAVLSPASGSDTTFICTADEEGNAVGLVQSLYFDFGACVTDPETGVMLQNRGSFFSLDSAHPNALLPGKQSASTLMSGMLLKNGMPYLVYGSQGGEVQPQAQTALVTRVVDLGMDVQNALDAPRLLYGRSWGDDGNKLLLEASAPQAVFDGLRAKGHPVEAVEWPHTRMGTAQAIRMKGPWSEFFEGGADVRGEGIALGF</sequence>
<evidence type="ECO:0000256" key="5">
    <source>
        <dbReference type="PIRSR" id="PIRSR600101-2"/>
    </source>
</evidence>
<dbReference type="GO" id="GO:0006750">
    <property type="term" value="P:glutathione biosynthetic process"/>
    <property type="evidence" value="ECO:0007669"/>
    <property type="project" value="UniProtKB-KW"/>
</dbReference>
<name>F8BTA3_AFIC5</name>
<dbReference type="PANTHER" id="PTHR43881:SF1">
    <property type="entry name" value="GAMMA-GLUTAMYLTRANSPEPTIDASE (AFU_ORTHOLOGUE AFUA_4G13580)"/>
    <property type="match status" value="1"/>
</dbReference>
<gene>
    <name evidence="7" type="primary">ggt5</name>
    <name evidence="7" type="ordered locus">OCA5_c33200</name>
</gene>
<dbReference type="SUPFAM" id="SSF56235">
    <property type="entry name" value="N-terminal nucleophile aminohydrolases (Ntn hydrolases)"/>
    <property type="match status" value="1"/>
</dbReference>
<dbReference type="MEROPS" id="T03.025"/>
<dbReference type="STRING" id="504832.OCA5_c33200"/>
<dbReference type="NCBIfam" id="TIGR00066">
    <property type="entry name" value="g_glut_trans"/>
    <property type="match status" value="1"/>
</dbReference>
<evidence type="ECO:0000256" key="4">
    <source>
        <dbReference type="PIRSR" id="PIRSR600101-1"/>
    </source>
</evidence>
<comment type="subunit">
    <text evidence="6">This enzyme consists of two polypeptide chains, which are synthesized in precursor form from a single polypeptide.</text>
</comment>